<feature type="compositionally biased region" description="Basic and acidic residues" evidence="1">
    <location>
        <begin position="1066"/>
        <end position="1075"/>
    </location>
</feature>
<feature type="region of interest" description="Disordered" evidence="1">
    <location>
        <begin position="653"/>
        <end position="722"/>
    </location>
</feature>
<dbReference type="Proteomes" id="UP000629468">
    <property type="component" value="Unassembled WGS sequence"/>
</dbReference>
<feature type="compositionally biased region" description="Polar residues" evidence="1">
    <location>
        <begin position="1733"/>
        <end position="1742"/>
    </location>
</feature>
<protein>
    <submittedName>
        <fullName evidence="2">Uncharacterized protein</fullName>
    </submittedName>
</protein>
<feature type="region of interest" description="Disordered" evidence="1">
    <location>
        <begin position="1299"/>
        <end position="1330"/>
    </location>
</feature>
<feature type="region of interest" description="Disordered" evidence="1">
    <location>
        <begin position="1369"/>
        <end position="1499"/>
    </location>
</feature>
<feature type="compositionally biased region" description="Polar residues" evidence="1">
    <location>
        <begin position="1316"/>
        <end position="1328"/>
    </location>
</feature>
<evidence type="ECO:0000313" key="3">
    <source>
        <dbReference type="Proteomes" id="UP000629468"/>
    </source>
</evidence>
<comment type="caution">
    <text evidence="2">The sequence shown here is derived from an EMBL/GenBank/DDBJ whole genome shotgun (WGS) entry which is preliminary data.</text>
</comment>
<feature type="region of interest" description="Disordered" evidence="1">
    <location>
        <begin position="1517"/>
        <end position="1620"/>
    </location>
</feature>
<feature type="compositionally biased region" description="Low complexity" evidence="1">
    <location>
        <begin position="1557"/>
        <end position="1570"/>
    </location>
</feature>
<gene>
    <name evidence="2" type="ORF">Agabi119p4_3129</name>
</gene>
<feature type="compositionally biased region" description="Basic and acidic residues" evidence="1">
    <location>
        <begin position="1022"/>
        <end position="1032"/>
    </location>
</feature>
<feature type="compositionally biased region" description="Polar residues" evidence="1">
    <location>
        <begin position="178"/>
        <end position="187"/>
    </location>
</feature>
<feature type="compositionally biased region" description="Polar residues" evidence="1">
    <location>
        <begin position="1578"/>
        <end position="1589"/>
    </location>
</feature>
<feature type="compositionally biased region" description="Basic and acidic residues" evidence="1">
    <location>
        <begin position="1535"/>
        <end position="1554"/>
    </location>
</feature>
<feature type="region of interest" description="Disordered" evidence="1">
    <location>
        <begin position="1969"/>
        <end position="2013"/>
    </location>
</feature>
<feature type="compositionally biased region" description="Basic and acidic residues" evidence="1">
    <location>
        <begin position="840"/>
        <end position="865"/>
    </location>
</feature>
<feature type="region of interest" description="Disordered" evidence="1">
    <location>
        <begin position="1012"/>
        <end position="1124"/>
    </location>
</feature>
<feature type="compositionally biased region" description="Basic and acidic residues" evidence="1">
    <location>
        <begin position="238"/>
        <end position="477"/>
    </location>
</feature>
<feature type="region of interest" description="Disordered" evidence="1">
    <location>
        <begin position="1840"/>
        <end position="1888"/>
    </location>
</feature>
<feature type="compositionally biased region" description="Polar residues" evidence="1">
    <location>
        <begin position="1517"/>
        <end position="1534"/>
    </location>
</feature>
<feature type="region of interest" description="Disordered" evidence="1">
    <location>
        <begin position="837"/>
        <end position="999"/>
    </location>
</feature>
<feature type="region of interest" description="Disordered" evidence="1">
    <location>
        <begin position="741"/>
        <end position="767"/>
    </location>
</feature>
<feature type="compositionally biased region" description="Polar residues" evidence="1">
    <location>
        <begin position="1757"/>
        <end position="1779"/>
    </location>
</feature>
<feature type="compositionally biased region" description="Polar residues" evidence="1">
    <location>
        <begin position="1434"/>
        <end position="1452"/>
    </location>
</feature>
<feature type="region of interest" description="Disordered" evidence="1">
    <location>
        <begin position="1200"/>
        <end position="1279"/>
    </location>
</feature>
<feature type="region of interest" description="Disordered" evidence="1">
    <location>
        <begin position="1"/>
        <end position="624"/>
    </location>
</feature>
<feature type="compositionally biased region" description="Low complexity" evidence="1">
    <location>
        <begin position="680"/>
        <end position="693"/>
    </location>
</feature>
<feature type="compositionally biased region" description="Basic and acidic residues" evidence="1">
    <location>
        <begin position="1856"/>
        <end position="1868"/>
    </location>
</feature>
<feature type="compositionally biased region" description="Polar residues" evidence="1">
    <location>
        <begin position="947"/>
        <end position="961"/>
    </location>
</feature>
<feature type="compositionally biased region" description="Basic and acidic residues" evidence="1">
    <location>
        <begin position="188"/>
        <end position="201"/>
    </location>
</feature>
<feature type="compositionally biased region" description="Polar residues" evidence="1">
    <location>
        <begin position="741"/>
        <end position="759"/>
    </location>
</feature>
<feature type="compositionally biased region" description="Polar residues" evidence="1">
    <location>
        <begin position="134"/>
        <end position="151"/>
    </location>
</feature>
<dbReference type="EMBL" id="JABXXO010000004">
    <property type="protein sequence ID" value="KAF7778784.1"/>
    <property type="molecule type" value="Genomic_DNA"/>
</dbReference>
<feature type="region of interest" description="Disordered" evidence="1">
    <location>
        <begin position="1733"/>
        <end position="1779"/>
    </location>
</feature>
<feature type="compositionally biased region" description="Basic residues" evidence="1">
    <location>
        <begin position="1984"/>
        <end position="1995"/>
    </location>
</feature>
<proteinExistence type="predicted"/>
<accession>A0A8H7F6P9</accession>
<feature type="compositionally biased region" description="Polar residues" evidence="1">
    <location>
        <begin position="601"/>
        <end position="618"/>
    </location>
</feature>
<feature type="compositionally biased region" description="Basic and acidic residues" evidence="1">
    <location>
        <begin position="546"/>
        <end position="556"/>
    </location>
</feature>
<sequence length="2013" mass="225434">MLSPKDAAYKQWIPSSKQDKQRTQPSNSVEHPIKHHTTDTAGPRSSEDTNADVHGSYSTRYSTLPGSSTNRQLPPNPNPSRSRTYAPDIFANEQKNFPKNNAREKSRPSAGRNETPELSGNDGHIAIRVKNERPSQTNPLSPLPANQQNQLWLPEVQVDPKEKRRKRERQKQVDEIESMTSRPQQKLDSADGEHNQKEYRDNASAMMKESQQGEQQVKDMHQLRERETRRKERLKLRRERDDAEDKERENGKERLEPDRARVRKGASEKGEAKEKTRRDDWTRGKEDDRRFREEIHQRRELQKEKEDRERQIQLEQKEMNEKRDREREAKDERDKERRAKDERERERRERKARERQAEREWFATREQTEKEHKEKLGRERQERQRPAERDQQGKRDREQAELERQELERLERERITQKQLQARKDQDLRQRETKLKEIDMLRADRERQERRKKDRQLWEQQREREREERERRGRGDLARQIPEPKLSETGNDRVSIRSKKRAREGVSDSEREQWPVHASGKLEPRISTQVNVLAETEDGGLAPKADPLRRSDRVDESSEPQPFSKSALRSDEYILKKLQSQPQQPERGLSVPETPVVAAPPSNQTIAPPVPSLTSPDYNPSGFLVSRHDIPQIERPGSTVPIKSTSHPISYSVVRVPGPESSKQIPEVVAPQIAHRRTISSSQDRSVAQSSRSTSGNQAQLPCPGPISSRPGLFTSAALEGPPQDIKIFPPETTSFPQTAILSVPQGSPNSLREASSTGRGKGTPSVTAAAAAATYPKARAGKHESSTQDNIIAQSFQAAQSVPMVVHVAPVPPIPNHLPTTSTTFFAVPNFHHPAKYPGTKDDTMHSSKESPEYGSLRQKDSVSREIPPQPVIPVPASRPTASKKQSNTVPGQNEPPPDLTPPGDSLKSTYISRESSGQVHNKMQNETRPNNTSTQPSAVPPTDESPLQVSTTLVESQCSGDKLADRNNMHQRTTQEAIPATVTPSYKEFAHGQGHHTENHLTASVHNDSRLAGHSRHQRYASENDVDRRVGKSFRYQSEGLNTSNSQQVQEPKQRTKPSLAEPNNKEGDEKIAFRLPIDAPAIGTESPDRNLQQPAFEPQPTMGSKLPNQKQQGHHVTMSSSAPQIEYMTSTALVGGTLVRPGTAVPRSGSTLPSDDTLPHVRAVVPPISSSQSQSVSRPHIDRPGTALGIRQLHEFRHENTSQQTANEHPRSRTNSETRLMPISSNSTETRHRMRADGPPQQASYPLREVSSKTASQANVAEVNNKQTPSKAGSMVETIRPSGVLYPEPVTQVYEGRPTTRSTTVSKAGGYGTAQQPSGLQQSYSEPVARKDDNRGLFVHPVQSRQRQQSSPNLQPEDNLSKILVQKGPSTEDPRLAPYKTSQTKSTRRVEPVREDQSLLPAQGHLSDADTSPPPQHIPADDRGRGKHSSHGYSPNALQRTPPTLSDSVPTLPHYTGYSKAEEGRPSRSQRNTVHVKDARSAEVASPTKANDIPGQSYLHDARRNLASKLEQQQLDGSPNAASGNLLNNVENEARSRTSSNRGEHSPKHAGGDSSPSASSKVSQSPDPRTRDYTYAQTSPNASQRNRSPRSKPVVVESQSQPGTQNVDEAPPYATGAPSIRQSLRERQDHIPEAEDKYSRVHYQTPNHAMNDTTMRPSDTNQKIYIPQNVIPCQTQDSRTGKTTSQRDGQRGDVRDAAQPMATIHSRSRSDSQVALDNSASYSRYANNTYPYHASQSQPHVRVSSDHVRPSVPTVETLQRPPDQSSQFHPHQLNQPQVPRDEALALQQAIQPPTMKSLSSKRDIVEPSLQETHFQNLSSGPQPPTPKSYDIWLPPASSRVARTSNRSTVTRTSHKDFGREREHARRSTTTPRTHKLSASEAHHSAMDPRLAKPYHYLKTRKVHTMSLASVEAQDGAASTVIGSPTASVLSQVPINIPPEQDPLMAAREWTEARAVIPGQRVHKPGLVWADPEDPPLNYQVHRPRASLRRRTRSSGSRSREASDSDQPPPA</sequence>
<feature type="compositionally biased region" description="Polar residues" evidence="1">
    <location>
        <begin position="881"/>
        <end position="893"/>
    </location>
</feature>
<feature type="compositionally biased region" description="Low complexity" evidence="1">
    <location>
        <begin position="1840"/>
        <end position="1854"/>
    </location>
</feature>
<feature type="compositionally biased region" description="Polar residues" evidence="1">
    <location>
        <begin position="1037"/>
        <end position="1053"/>
    </location>
</feature>
<feature type="compositionally biased region" description="Basic and acidic residues" evidence="1">
    <location>
        <begin position="216"/>
        <end position="230"/>
    </location>
</feature>
<feature type="compositionally biased region" description="Polar residues" evidence="1">
    <location>
        <begin position="1220"/>
        <end position="1231"/>
    </location>
</feature>
<name>A0A8H7F6P9_AGABI</name>
<feature type="compositionally biased region" description="Polar residues" evidence="1">
    <location>
        <begin position="1600"/>
        <end position="1610"/>
    </location>
</feature>
<feature type="compositionally biased region" description="Basic and acidic residues" evidence="1">
    <location>
        <begin position="1391"/>
        <end position="1400"/>
    </location>
</feature>
<feature type="compositionally biased region" description="Polar residues" evidence="1">
    <location>
        <begin position="1645"/>
        <end position="1666"/>
    </location>
</feature>
<feature type="region of interest" description="Disordered" evidence="1">
    <location>
        <begin position="1635"/>
        <end position="1718"/>
    </location>
</feature>
<feature type="compositionally biased region" description="Polar residues" evidence="1">
    <location>
        <begin position="1255"/>
        <end position="1274"/>
    </location>
</feature>
<reference evidence="2 3" key="1">
    <citation type="journal article" name="Sci. Rep.">
        <title>Telomere-to-telomere assembled and centromere annotated genomes of the two main subspecies of the button mushroom Agaricus bisporus reveal especially polymorphic chromosome ends.</title>
        <authorList>
            <person name="Sonnenberg A.S.M."/>
            <person name="Sedaghat-Telgerd N."/>
            <person name="Lavrijssen B."/>
            <person name="Ohm R.A."/>
            <person name="Hendrickx P.M."/>
            <person name="Scholtmeijer K."/>
            <person name="Baars J.J.P."/>
            <person name="van Peer A."/>
        </authorList>
    </citation>
    <scope>NUCLEOTIDE SEQUENCE [LARGE SCALE GENOMIC DNA]</scope>
    <source>
        <strain evidence="2 3">H119_p4</strain>
    </source>
</reference>
<evidence type="ECO:0000313" key="2">
    <source>
        <dbReference type="EMBL" id="KAF7778784.1"/>
    </source>
</evidence>
<organism evidence="2 3">
    <name type="scientific">Agaricus bisporus var. burnettii</name>
    <dbReference type="NCBI Taxonomy" id="192524"/>
    <lineage>
        <taxon>Eukaryota</taxon>
        <taxon>Fungi</taxon>
        <taxon>Dikarya</taxon>
        <taxon>Basidiomycota</taxon>
        <taxon>Agaricomycotina</taxon>
        <taxon>Agaricomycetes</taxon>
        <taxon>Agaricomycetidae</taxon>
        <taxon>Agaricales</taxon>
        <taxon>Agaricineae</taxon>
        <taxon>Agaricaceae</taxon>
        <taxon>Agaricus</taxon>
    </lineage>
</organism>
<feature type="compositionally biased region" description="Polar residues" evidence="1">
    <location>
        <begin position="1674"/>
        <end position="1690"/>
    </location>
</feature>
<feature type="compositionally biased region" description="Polar residues" evidence="1">
    <location>
        <begin position="56"/>
        <end position="83"/>
    </location>
</feature>
<feature type="compositionally biased region" description="Polar residues" evidence="1">
    <location>
        <begin position="908"/>
        <end position="939"/>
    </location>
</feature>
<evidence type="ECO:0000256" key="1">
    <source>
        <dbReference type="SAM" id="MobiDB-lite"/>
    </source>
</evidence>
<feature type="compositionally biased region" description="Basic and acidic residues" evidence="1">
    <location>
        <begin position="503"/>
        <end position="524"/>
    </location>
</feature>